<proteinExistence type="predicted"/>
<evidence type="ECO:0000313" key="2">
    <source>
        <dbReference type="Proteomes" id="UP000509510"/>
    </source>
</evidence>
<dbReference type="SUPFAM" id="SSF52949">
    <property type="entry name" value="Macro domain-like"/>
    <property type="match status" value="1"/>
</dbReference>
<protein>
    <recommendedName>
        <fullName evidence="3">Macro domain-like protein</fullName>
    </recommendedName>
</protein>
<dbReference type="GeneID" id="55992227"/>
<evidence type="ECO:0008006" key="3">
    <source>
        <dbReference type="Google" id="ProtNLM"/>
    </source>
</evidence>
<dbReference type="RefSeq" id="XP_035343787.1">
    <property type="nucleotide sequence ID" value="XM_035487894.1"/>
</dbReference>
<dbReference type="Gene3D" id="3.40.220.10">
    <property type="entry name" value="Leucine Aminopeptidase, subunit E, domain 1"/>
    <property type="match status" value="1"/>
</dbReference>
<evidence type="ECO:0000313" key="1">
    <source>
        <dbReference type="EMBL" id="QKX57609.1"/>
    </source>
</evidence>
<reference evidence="2" key="1">
    <citation type="submission" date="2020-06" db="EMBL/GenBank/DDBJ databases">
        <title>A chromosome-scale genome assembly of Talaromyces rugulosus W13939.</title>
        <authorList>
            <person name="Wang B."/>
            <person name="Guo L."/>
            <person name="Ye K."/>
            <person name="Wang L."/>
        </authorList>
    </citation>
    <scope>NUCLEOTIDE SEQUENCE [LARGE SCALE GENOMIC DNA]</scope>
    <source>
        <strain evidence="2">W13939</strain>
    </source>
</reference>
<dbReference type="KEGG" id="trg:TRUGW13939_04727"/>
<dbReference type="Proteomes" id="UP000509510">
    <property type="component" value="Chromosome II"/>
</dbReference>
<keyword evidence="2" id="KW-1185">Reference proteome</keyword>
<accession>A0A7H8QUG4</accession>
<name>A0A7H8QUG4_TALRU</name>
<dbReference type="OrthoDB" id="6082470at2759"/>
<dbReference type="EMBL" id="CP055899">
    <property type="protein sequence ID" value="QKX57609.1"/>
    <property type="molecule type" value="Genomic_DNA"/>
</dbReference>
<dbReference type="AlphaFoldDB" id="A0A7H8QUG4"/>
<gene>
    <name evidence="1" type="ORF">TRUGW13939_04727</name>
</gene>
<dbReference type="InterPro" id="IPR043472">
    <property type="entry name" value="Macro_dom-like"/>
</dbReference>
<organism evidence="1 2">
    <name type="scientific">Talaromyces rugulosus</name>
    <name type="common">Penicillium rugulosum</name>
    <dbReference type="NCBI Taxonomy" id="121627"/>
    <lineage>
        <taxon>Eukaryota</taxon>
        <taxon>Fungi</taxon>
        <taxon>Dikarya</taxon>
        <taxon>Ascomycota</taxon>
        <taxon>Pezizomycotina</taxon>
        <taxon>Eurotiomycetes</taxon>
        <taxon>Eurotiomycetidae</taxon>
        <taxon>Eurotiales</taxon>
        <taxon>Trichocomaceae</taxon>
        <taxon>Talaromyces</taxon>
        <taxon>Talaromyces sect. Islandici</taxon>
    </lineage>
</organism>
<sequence length="239" mass="27003">MAQHVLPEISVLCINEADIKALNQALSATWPAHTQSLKIGTIYESLRNLPKENQFDLIVSPANSYGILDGGFDDAISRTFCLPKHHYRALTDAAQRKLYEQWRGFAPPGSCTLVKMPSELQETNRWGCRHVALCPTMRVPSIATWNREVVYESVWSLMCEVDRWNYPTGGDSRAEDRISTILTTPLATGTGGVDSDTWACQFTLALKHFSDALERPQRWSSLEWTDLNKEVKDVEATWE</sequence>